<gene>
    <name evidence="12" type="primary">env</name>
</gene>
<comment type="subcellular location">
    <subcellularLocation>
        <location evidence="1">Virion membrane</location>
    </subcellularLocation>
</comment>
<dbReference type="GO" id="GO:0046718">
    <property type="term" value="P:symbiont entry into host cell"/>
    <property type="evidence" value="ECO:0007669"/>
    <property type="project" value="UniProtKB-KW"/>
</dbReference>
<feature type="non-terminal residue" evidence="12">
    <location>
        <position position="1"/>
    </location>
</feature>
<dbReference type="GO" id="GO:0019031">
    <property type="term" value="C:viral envelope"/>
    <property type="evidence" value="ECO:0007669"/>
    <property type="project" value="UniProtKB-KW"/>
</dbReference>
<feature type="domain" description="Human immunodeficiency virus 1 envelope glycoprotein Gp120" evidence="11">
    <location>
        <begin position="4"/>
        <end position="134"/>
    </location>
</feature>
<dbReference type="GO" id="GO:0019062">
    <property type="term" value="P:virion attachment to host cell"/>
    <property type="evidence" value="ECO:0007669"/>
    <property type="project" value="UniProtKB-KW"/>
</dbReference>
<feature type="non-terminal residue" evidence="12">
    <location>
        <position position="149"/>
    </location>
</feature>
<dbReference type="SUPFAM" id="SSF56502">
    <property type="entry name" value="gp120 core"/>
    <property type="match status" value="1"/>
</dbReference>
<keyword evidence="3" id="KW-0945">Host-virus interaction</keyword>
<keyword evidence="7" id="KW-0472">Membrane</keyword>
<keyword evidence="6" id="KW-0946">Virion</keyword>
<keyword evidence="10" id="KW-1160">Virus entry into host cell</keyword>
<keyword evidence="12" id="KW-0261">Viral envelope protein</keyword>
<accession>Q3LWZ0</accession>
<evidence type="ECO:0000256" key="10">
    <source>
        <dbReference type="ARBA" id="ARBA00023296"/>
    </source>
</evidence>
<evidence type="ECO:0000256" key="9">
    <source>
        <dbReference type="ARBA" id="ARBA00023180"/>
    </source>
</evidence>
<protein>
    <submittedName>
        <fullName evidence="12">Envelope glycoprotein</fullName>
    </submittedName>
</protein>
<evidence type="ECO:0000256" key="3">
    <source>
        <dbReference type="ARBA" id="ARBA00022581"/>
    </source>
</evidence>
<name>Q3LWZ0_HV1</name>
<dbReference type="GO" id="GO:0039663">
    <property type="term" value="P:membrane fusion involved in viral entry into host cell"/>
    <property type="evidence" value="ECO:0007669"/>
    <property type="project" value="UniProtKB-KW"/>
</dbReference>
<keyword evidence="9" id="KW-0325">Glycoprotein</keyword>
<sequence length="149" mass="16694">SAFCSTPLLLNGSLAEGKVKITICKVSQTIAKTIIVQLVKPVKINCTRPNNNTRKSIRIGPGQCILCNRCHNREYKYSILSYQQNRLESHLSSGSLNNSENTLRTKQSYLLTPQEGVSEVTTHSFNCGGRVFLLEYIRTCLSSILYHND</sequence>
<keyword evidence="5" id="KW-1161">Viral attachment to host cell</keyword>
<evidence type="ECO:0000256" key="7">
    <source>
        <dbReference type="ARBA" id="ARBA00023136"/>
    </source>
</evidence>
<evidence type="ECO:0000256" key="5">
    <source>
        <dbReference type="ARBA" id="ARBA00022804"/>
    </source>
</evidence>
<evidence type="ECO:0000313" key="12">
    <source>
        <dbReference type="EMBL" id="ABA08342.1"/>
    </source>
</evidence>
<dbReference type="GO" id="GO:0055036">
    <property type="term" value="C:virion membrane"/>
    <property type="evidence" value="ECO:0007669"/>
    <property type="project" value="UniProtKB-SubCell"/>
</dbReference>
<organismHost>
    <name type="scientific">Homo sapiens</name>
    <name type="common">Human</name>
    <dbReference type="NCBI Taxonomy" id="9606"/>
</organismHost>
<evidence type="ECO:0000256" key="8">
    <source>
        <dbReference type="ARBA" id="ARBA00023157"/>
    </source>
</evidence>
<dbReference type="InterPro" id="IPR036377">
    <property type="entry name" value="Gp120_core_sf"/>
</dbReference>
<keyword evidence="8" id="KW-1015">Disulfide bond</keyword>
<organism evidence="12">
    <name type="scientific">Human immunodeficiency virus type 1</name>
    <name type="common">HIV-1</name>
    <dbReference type="NCBI Taxonomy" id="11676"/>
    <lineage>
        <taxon>Viruses</taxon>
        <taxon>Riboviria</taxon>
        <taxon>Pararnavirae</taxon>
        <taxon>Artverviricota</taxon>
        <taxon>Revtraviricetes</taxon>
        <taxon>Ortervirales</taxon>
        <taxon>Retroviridae</taxon>
        <taxon>Orthoretrovirinae</taxon>
        <taxon>Lentivirus</taxon>
        <taxon>Lentivirus humimdef1</taxon>
    </lineage>
</organism>
<keyword evidence="2" id="KW-1168">Fusion of virus membrane with host membrane</keyword>
<evidence type="ECO:0000256" key="2">
    <source>
        <dbReference type="ARBA" id="ARBA00022506"/>
    </source>
</evidence>
<evidence type="ECO:0000256" key="1">
    <source>
        <dbReference type="ARBA" id="ARBA00004182"/>
    </source>
</evidence>
<dbReference type="EMBL" id="DQ155255">
    <property type="protein sequence ID" value="ABA08342.1"/>
    <property type="molecule type" value="Genomic_DNA"/>
</dbReference>
<reference evidence="12" key="1">
    <citation type="journal article" date="2008" name="AIDS Res. Hum. Retroviruses">
        <title>HIV type 1 genetic diversity in Moyale, Mandera, and Turkana based on env-C2-V3 sequences.</title>
        <authorList>
            <person name="Khamadi S.A."/>
            <person name="Lihana R.W."/>
            <person name="Mwaniki D.L."/>
            <person name="Kinyua J."/>
            <person name="Lagat N."/>
            <person name="Carter J.Y."/>
            <person name="Ichimura H."/>
            <person name="Oishi I."/>
            <person name="Okoth F.A."/>
            <person name="Ochieng W."/>
        </authorList>
    </citation>
    <scope>NUCLEOTIDE SEQUENCE</scope>
    <source>
        <strain evidence="12">TLHC039X</strain>
    </source>
</reference>
<evidence type="ECO:0000259" key="11">
    <source>
        <dbReference type="Pfam" id="PF00516"/>
    </source>
</evidence>
<evidence type="ECO:0000256" key="6">
    <source>
        <dbReference type="ARBA" id="ARBA00022844"/>
    </source>
</evidence>
<keyword evidence="4" id="KW-1162">Viral penetration into host cytoplasm</keyword>
<dbReference type="Gene3D" id="2.170.40.20">
    <property type="entry name" value="Human immunodeficiency virus 1, Gp160, envelope glycoprotein"/>
    <property type="match status" value="1"/>
</dbReference>
<dbReference type="InterPro" id="IPR000777">
    <property type="entry name" value="HIV1_Gp120"/>
</dbReference>
<evidence type="ECO:0000256" key="4">
    <source>
        <dbReference type="ARBA" id="ARBA00022595"/>
    </source>
</evidence>
<proteinExistence type="predicted"/>
<dbReference type="Pfam" id="PF00516">
    <property type="entry name" value="GP120"/>
    <property type="match status" value="1"/>
</dbReference>